<dbReference type="InterPro" id="IPR050835">
    <property type="entry name" value="ABC_transporter_sub-D"/>
</dbReference>
<feature type="transmembrane region" description="Helical" evidence="5">
    <location>
        <begin position="32"/>
        <end position="49"/>
    </location>
</feature>
<sequence>MVHIRPEEKDFYLGWKFLTSFGRVLRLLYPRFEYAALLTVTSLICAGGYEVVNYNSGKIIGKFYSALLSRNEPYFWNLFWKATLIYFGQSFLLATTSFSTWLLYLAIRRNLVTALHQLYYRKSAYFYLNGIDNAGIDNPDQRITQDAERMCSTLAKNIFPYILICPGVIGWYTYKTWATAGGFGVAIIYSYFILGVIANRIIVSPLTKWTSRVEKGEGDFRSVYSFPFKYL</sequence>
<name>A0ABR1ETV8_NECAM</name>
<keyword evidence="8" id="KW-1185">Reference proteome</keyword>
<feature type="transmembrane region" description="Helical" evidence="5">
    <location>
        <begin position="84"/>
        <end position="107"/>
    </location>
</feature>
<keyword evidence="4 5" id="KW-0472">Membrane</keyword>
<dbReference type="Proteomes" id="UP001303046">
    <property type="component" value="Unassembled WGS sequence"/>
</dbReference>
<protein>
    <recommendedName>
        <fullName evidence="6">ABC transmembrane type-1 domain-containing protein</fullName>
    </recommendedName>
</protein>
<evidence type="ECO:0000256" key="1">
    <source>
        <dbReference type="ARBA" id="ARBA00022448"/>
    </source>
</evidence>
<keyword evidence="2 5" id="KW-0812">Transmembrane</keyword>
<evidence type="ECO:0000313" key="8">
    <source>
        <dbReference type="Proteomes" id="UP001303046"/>
    </source>
</evidence>
<dbReference type="InterPro" id="IPR036640">
    <property type="entry name" value="ABC1_TM_sf"/>
</dbReference>
<evidence type="ECO:0000256" key="5">
    <source>
        <dbReference type="SAM" id="Phobius"/>
    </source>
</evidence>
<feature type="transmembrane region" description="Helical" evidence="5">
    <location>
        <begin position="180"/>
        <end position="202"/>
    </location>
</feature>
<gene>
    <name evidence="7" type="primary">Necator_chrX.g25939</name>
    <name evidence="7" type="ORF">RB195_025773</name>
</gene>
<reference evidence="7 8" key="1">
    <citation type="submission" date="2023-08" db="EMBL/GenBank/DDBJ databases">
        <title>A Necator americanus chromosomal reference genome.</title>
        <authorList>
            <person name="Ilik V."/>
            <person name="Petrzelkova K.J."/>
            <person name="Pardy F."/>
            <person name="Fuh T."/>
            <person name="Niatou-Singa F.S."/>
            <person name="Gouil Q."/>
            <person name="Baker L."/>
            <person name="Ritchie M.E."/>
            <person name="Jex A.R."/>
            <person name="Gazzola D."/>
            <person name="Li H."/>
            <person name="Toshio Fujiwara R."/>
            <person name="Zhan B."/>
            <person name="Aroian R.V."/>
            <person name="Pafco B."/>
            <person name="Schwarz E.M."/>
        </authorList>
    </citation>
    <scope>NUCLEOTIDE SEQUENCE [LARGE SCALE GENOMIC DNA]</scope>
    <source>
        <strain evidence="7 8">Aroian</strain>
        <tissue evidence="7">Whole animal</tissue>
    </source>
</reference>
<evidence type="ECO:0000256" key="3">
    <source>
        <dbReference type="ARBA" id="ARBA00022989"/>
    </source>
</evidence>
<keyword evidence="3 5" id="KW-1133">Transmembrane helix</keyword>
<organism evidence="7 8">
    <name type="scientific">Necator americanus</name>
    <name type="common">Human hookworm</name>
    <dbReference type="NCBI Taxonomy" id="51031"/>
    <lineage>
        <taxon>Eukaryota</taxon>
        <taxon>Metazoa</taxon>
        <taxon>Ecdysozoa</taxon>
        <taxon>Nematoda</taxon>
        <taxon>Chromadorea</taxon>
        <taxon>Rhabditida</taxon>
        <taxon>Rhabditina</taxon>
        <taxon>Rhabditomorpha</taxon>
        <taxon>Strongyloidea</taxon>
        <taxon>Ancylostomatidae</taxon>
        <taxon>Bunostominae</taxon>
        <taxon>Necator</taxon>
    </lineage>
</organism>
<accession>A0ABR1ETV8</accession>
<dbReference type="Gene3D" id="1.20.1560.10">
    <property type="entry name" value="ABC transporter type 1, transmembrane domain"/>
    <property type="match status" value="1"/>
</dbReference>
<dbReference type="InterPro" id="IPR011527">
    <property type="entry name" value="ABC1_TM_dom"/>
</dbReference>
<evidence type="ECO:0000256" key="2">
    <source>
        <dbReference type="ARBA" id="ARBA00022692"/>
    </source>
</evidence>
<dbReference type="PANTHER" id="PTHR11384:SF65">
    <property type="entry name" value="ABC TRANSPORTER DOMAIN-CONTAINING PROTEIN"/>
    <property type="match status" value="1"/>
</dbReference>
<dbReference type="Pfam" id="PF06472">
    <property type="entry name" value="ABC_membrane_2"/>
    <property type="match status" value="1"/>
</dbReference>
<dbReference type="EMBL" id="JAVFWL010000006">
    <property type="protein sequence ID" value="KAK6766064.1"/>
    <property type="molecule type" value="Genomic_DNA"/>
</dbReference>
<evidence type="ECO:0000256" key="4">
    <source>
        <dbReference type="ARBA" id="ARBA00023136"/>
    </source>
</evidence>
<proteinExistence type="predicted"/>
<feature type="transmembrane region" description="Helical" evidence="5">
    <location>
        <begin position="158"/>
        <end position="174"/>
    </location>
</feature>
<feature type="domain" description="ABC transmembrane type-1" evidence="6">
    <location>
        <begin position="44"/>
        <end position="224"/>
    </location>
</feature>
<comment type="caution">
    <text evidence="7">The sequence shown here is derived from an EMBL/GenBank/DDBJ whole genome shotgun (WGS) entry which is preliminary data.</text>
</comment>
<keyword evidence="1" id="KW-0813">Transport</keyword>
<evidence type="ECO:0000313" key="7">
    <source>
        <dbReference type="EMBL" id="KAK6766064.1"/>
    </source>
</evidence>
<evidence type="ECO:0000259" key="6">
    <source>
        <dbReference type="Pfam" id="PF06472"/>
    </source>
</evidence>
<dbReference type="PANTHER" id="PTHR11384">
    <property type="entry name" value="ATP-BINDING CASSETTE, SUB-FAMILY D MEMBER"/>
    <property type="match status" value="1"/>
</dbReference>
<dbReference type="SUPFAM" id="SSF90123">
    <property type="entry name" value="ABC transporter transmembrane region"/>
    <property type="match status" value="1"/>
</dbReference>